<keyword evidence="6" id="KW-0256">Endoplasmic reticulum</keyword>
<dbReference type="InterPro" id="IPR012913">
    <property type="entry name" value="OS9-like_dom"/>
</dbReference>
<organism evidence="11 12">
    <name type="scientific">Steccherinum ochraceum</name>
    <dbReference type="NCBI Taxonomy" id="92696"/>
    <lineage>
        <taxon>Eukaryota</taxon>
        <taxon>Fungi</taxon>
        <taxon>Dikarya</taxon>
        <taxon>Basidiomycota</taxon>
        <taxon>Agaricomycotina</taxon>
        <taxon>Agaricomycetes</taxon>
        <taxon>Polyporales</taxon>
        <taxon>Steccherinaceae</taxon>
        <taxon>Steccherinum</taxon>
    </lineage>
</organism>
<name>A0A4V2MV46_9APHY</name>
<dbReference type="GO" id="GO:0030970">
    <property type="term" value="P:retrograde protein transport, ER to cytosol"/>
    <property type="evidence" value="ECO:0007669"/>
    <property type="project" value="TreeGrafter"/>
</dbReference>
<dbReference type="AlphaFoldDB" id="A0A4V2MV46"/>
<dbReference type="GO" id="GO:0030246">
    <property type="term" value="F:carbohydrate binding"/>
    <property type="evidence" value="ECO:0007669"/>
    <property type="project" value="UniProtKB-KW"/>
</dbReference>
<evidence type="ECO:0000259" key="10">
    <source>
        <dbReference type="PROSITE" id="PS51914"/>
    </source>
</evidence>
<reference evidence="11 12" key="1">
    <citation type="submission" date="2018-11" db="EMBL/GenBank/DDBJ databases">
        <title>Genome assembly of Steccherinum ochraceum LE-BIN_3174, the white-rot fungus of the Steccherinaceae family (The Residual Polyporoid clade, Polyporales, Basidiomycota).</title>
        <authorList>
            <person name="Fedorova T.V."/>
            <person name="Glazunova O.A."/>
            <person name="Landesman E.O."/>
            <person name="Moiseenko K.V."/>
            <person name="Psurtseva N.V."/>
            <person name="Savinova O.S."/>
            <person name="Shakhova N.V."/>
            <person name="Tyazhelova T.V."/>
            <person name="Vasina D.V."/>
        </authorList>
    </citation>
    <scope>NUCLEOTIDE SEQUENCE [LARGE SCALE GENOMIC DNA]</scope>
    <source>
        <strain evidence="11 12">LE-BIN_3174</strain>
    </source>
</reference>
<dbReference type="PROSITE" id="PS51914">
    <property type="entry name" value="MRH"/>
    <property type="match status" value="1"/>
</dbReference>
<comment type="caution">
    <text evidence="11">The sequence shown here is derived from an EMBL/GenBank/DDBJ whole genome shotgun (WGS) entry which is preliminary data.</text>
</comment>
<feature type="signal peptide" evidence="9">
    <location>
        <begin position="1"/>
        <end position="17"/>
    </location>
</feature>
<feature type="compositionally biased region" description="Basic and acidic residues" evidence="8">
    <location>
        <begin position="353"/>
        <end position="371"/>
    </location>
</feature>
<dbReference type="InterPro" id="IPR045149">
    <property type="entry name" value="OS-9-like"/>
</dbReference>
<dbReference type="Gene3D" id="2.70.130.10">
    <property type="entry name" value="Mannose-6-phosphate receptor binding domain"/>
    <property type="match status" value="1"/>
</dbReference>
<dbReference type="GO" id="GO:0005789">
    <property type="term" value="C:endoplasmic reticulum membrane"/>
    <property type="evidence" value="ECO:0007669"/>
    <property type="project" value="UniProtKB-SubCell"/>
</dbReference>
<gene>
    <name evidence="11" type="primary">YOS9</name>
    <name evidence="11" type="ORF">EIP91_009054</name>
</gene>
<feature type="compositionally biased region" description="Basic and acidic residues" evidence="8">
    <location>
        <begin position="477"/>
        <end position="500"/>
    </location>
</feature>
<feature type="domain" description="MRH" evidence="10">
    <location>
        <begin position="151"/>
        <end position="293"/>
    </location>
</feature>
<feature type="region of interest" description="Disordered" evidence="8">
    <location>
        <begin position="436"/>
        <end position="464"/>
    </location>
</feature>
<evidence type="ECO:0000256" key="9">
    <source>
        <dbReference type="SAM" id="SignalP"/>
    </source>
</evidence>
<evidence type="ECO:0000256" key="1">
    <source>
        <dbReference type="ARBA" id="ARBA00004367"/>
    </source>
</evidence>
<dbReference type="PANTHER" id="PTHR15414:SF0">
    <property type="entry name" value="ENDOPLASMIC RETICULUM LECTIN 1"/>
    <property type="match status" value="1"/>
</dbReference>
<dbReference type="STRING" id="92696.A0A4V2MV46"/>
<evidence type="ECO:0000256" key="2">
    <source>
        <dbReference type="ARBA" id="ARBA00009918"/>
    </source>
</evidence>
<sequence length="520" mass="58103">MLAFALIPASLVALVTARLHHSRVPDDPYAFPKYRVSFLNGLPILNDTVQRWMQDGLRGGEAEFLDQPWEYDLYHSSPLKSIEGTQGQQEVLAPPKSSPNHTLELMKFGRNEYLCLIPPPPEEPAPTPPEESTGDEVRPGHTWSLLQPLSGTCLYHRHGWFTYSYCHNSHVRQFREMVQPPDRRAGDWKPEEDPEWEAYTLGRAPPTLEPGADLTVAEEAALAANVELARGPGSRYLVQRWGDGTTCDKTGRKRDIEVQFHCSMTTPDSIIFIKETQTCHYVLHIATPRLCGEPGFKNRLDAHEESPIRCREVLSTVEAYEAADRSLPAADHPYKLPSKRPRVKPPVIAPPPPKDKDGAGGEKAAGGEKQQKPLTQVLSAKPELLKKALEKLMAETGELKSGAAVVMEEGEDGDEFVVEFLVDDDDEDMQLAVQAFAQAAGDNNEGSDEQDSSKKEDKAKTLPELIEMLREQHLVLQNLKEKLGPPPELHDEKQQKDAKTKAKKGPPAPPDQWNVRRYRP</sequence>
<feature type="region of interest" description="Disordered" evidence="8">
    <location>
        <begin position="477"/>
        <end position="520"/>
    </location>
</feature>
<dbReference type="PANTHER" id="PTHR15414">
    <property type="entry name" value="OS-9-RELATED"/>
    <property type="match status" value="1"/>
</dbReference>
<protein>
    <recommendedName>
        <fullName evidence="3">Protein OS-9 homolog</fullName>
    </recommendedName>
</protein>
<evidence type="ECO:0000313" key="11">
    <source>
        <dbReference type="EMBL" id="TCD61087.1"/>
    </source>
</evidence>
<evidence type="ECO:0000256" key="8">
    <source>
        <dbReference type="SAM" id="MobiDB-lite"/>
    </source>
</evidence>
<feature type="region of interest" description="Disordered" evidence="8">
    <location>
        <begin position="119"/>
        <end position="138"/>
    </location>
</feature>
<keyword evidence="5" id="KW-0430">Lectin</keyword>
<keyword evidence="7" id="KW-1015">Disulfide bond</keyword>
<feature type="region of interest" description="Disordered" evidence="8">
    <location>
        <begin position="328"/>
        <end position="378"/>
    </location>
</feature>
<dbReference type="Pfam" id="PF07915">
    <property type="entry name" value="PRKCSH"/>
    <property type="match status" value="1"/>
</dbReference>
<comment type="subcellular location">
    <subcellularLocation>
        <location evidence="1">Endoplasmic reticulum membrane</location>
        <topology evidence="1">Peripheral membrane protein</topology>
        <orientation evidence="1">Lumenal side</orientation>
    </subcellularLocation>
</comment>
<evidence type="ECO:0000256" key="6">
    <source>
        <dbReference type="ARBA" id="ARBA00022824"/>
    </source>
</evidence>
<evidence type="ECO:0000256" key="3">
    <source>
        <dbReference type="ARBA" id="ARBA00018727"/>
    </source>
</evidence>
<evidence type="ECO:0000313" key="12">
    <source>
        <dbReference type="Proteomes" id="UP000292702"/>
    </source>
</evidence>
<dbReference type="EMBL" id="RWJN01000507">
    <property type="protein sequence ID" value="TCD61087.1"/>
    <property type="molecule type" value="Genomic_DNA"/>
</dbReference>
<dbReference type="Proteomes" id="UP000292702">
    <property type="component" value="Unassembled WGS sequence"/>
</dbReference>
<evidence type="ECO:0000256" key="7">
    <source>
        <dbReference type="ARBA" id="ARBA00023157"/>
    </source>
</evidence>
<dbReference type="OrthoDB" id="448954at2759"/>
<feature type="chain" id="PRO_5020526374" description="Protein OS-9 homolog" evidence="9">
    <location>
        <begin position="18"/>
        <end position="520"/>
    </location>
</feature>
<dbReference type="InterPro" id="IPR009011">
    <property type="entry name" value="Man6P_isomerase_rcpt-bd_dom_sf"/>
</dbReference>
<proteinExistence type="inferred from homology"/>
<dbReference type="SUPFAM" id="SSF50911">
    <property type="entry name" value="Mannose 6-phosphate receptor domain"/>
    <property type="match status" value="1"/>
</dbReference>
<keyword evidence="4 9" id="KW-0732">Signal</keyword>
<feature type="compositionally biased region" description="Basic and acidic residues" evidence="8">
    <location>
        <begin position="451"/>
        <end position="464"/>
    </location>
</feature>
<feature type="compositionally biased region" description="Pro residues" evidence="8">
    <location>
        <begin position="119"/>
        <end position="129"/>
    </location>
</feature>
<dbReference type="InterPro" id="IPR044865">
    <property type="entry name" value="MRH_dom"/>
</dbReference>
<dbReference type="GO" id="GO:0005788">
    <property type="term" value="C:endoplasmic reticulum lumen"/>
    <property type="evidence" value="ECO:0007669"/>
    <property type="project" value="TreeGrafter"/>
</dbReference>
<dbReference type="GO" id="GO:0030968">
    <property type="term" value="P:endoplasmic reticulum unfolded protein response"/>
    <property type="evidence" value="ECO:0007669"/>
    <property type="project" value="InterPro"/>
</dbReference>
<accession>A0A4V2MV46</accession>
<evidence type="ECO:0000256" key="4">
    <source>
        <dbReference type="ARBA" id="ARBA00022729"/>
    </source>
</evidence>
<evidence type="ECO:0000256" key="5">
    <source>
        <dbReference type="ARBA" id="ARBA00022734"/>
    </source>
</evidence>
<keyword evidence="12" id="KW-1185">Reference proteome</keyword>
<comment type="similarity">
    <text evidence="2">Belongs to the OS-9 family.</text>
</comment>